<dbReference type="PANTHER" id="PTHR41795:SF1">
    <property type="entry name" value="EXOPOLYSACCHARIDE SYNTHESIS PROTEIN"/>
    <property type="match status" value="1"/>
</dbReference>
<keyword evidence="1" id="KW-1133">Transmembrane helix</keyword>
<organism evidence="2 3">
    <name type="scientific">Marinobacter excellens LAMA 842</name>
    <dbReference type="NCBI Taxonomy" id="1306954"/>
    <lineage>
        <taxon>Bacteria</taxon>
        <taxon>Pseudomonadati</taxon>
        <taxon>Pseudomonadota</taxon>
        <taxon>Gammaproteobacteria</taxon>
        <taxon>Pseudomonadales</taxon>
        <taxon>Marinobacteraceae</taxon>
        <taxon>Marinobacter</taxon>
    </lineage>
</organism>
<reference evidence="3" key="1">
    <citation type="submission" date="2015-12" db="EMBL/GenBank/DDBJ databases">
        <authorList>
            <person name="Lima A."/>
            <person name="Farahani Zayas N."/>
            <person name="Castro Da Silva M.A."/>
            <person name="Cabral A."/>
            <person name="Pessatti M.L."/>
        </authorList>
    </citation>
    <scope>NUCLEOTIDE SEQUENCE [LARGE SCALE GENOMIC DNA]</scope>
    <source>
        <strain evidence="3">LAMA 842</strain>
    </source>
</reference>
<evidence type="ECO:0000313" key="3">
    <source>
        <dbReference type="Proteomes" id="UP000070282"/>
    </source>
</evidence>
<dbReference type="Proteomes" id="UP000070282">
    <property type="component" value="Unassembled WGS sequence"/>
</dbReference>
<comment type="caution">
    <text evidence="2">The sequence shown here is derived from an EMBL/GenBank/DDBJ whole genome shotgun (WGS) entry which is preliminary data.</text>
</comment>
<dbReference type="RefSeq" id="WP_061330652.1">
    <property type="nucleotide sequence ID" value="NZ_LOCO01000001.1"/>
</dbReference>
<feature type="transmembrane region" description="Helical" evidence="1">
    <location>
        <begin position="123"/>
        <end position="145"/>
    </location>
</feature>
<feature type="transmembrane region" description="Helical" evidence="1">
    <location>
        <begin position="176"/>
        <end position="193"/>
    </location>
</feature>
<feature type="transmembrane region" description="Helical" evidence="1">
    <location>
        <begin position="151"/>
        <end position="171"/>
    </location>
</feature>
<keyword evidence="1" id="KW-0812">Transmembrane</keyword>
<dbReference type="PANTHER" id="PTHR41795">
    <property type="entry name" value="EXOPOLYSACCHARIDE SYNTHESIS PROTEIN"/>
    <property type="match status" value="1"/>
</dbReference>
<dbReference type="InterPro" id="IPR010331">
    <property type="entry name" value="ExoD"/>
</dbReference>
<accession>A0A137SI00</accession>
<dbReference type="AlphaFoldDB" id="A0A137SI00"/>
<proteinExistence type="predicted"/>
<dbReference type="EMBL" id="LOCO01000001">
    <property type="protein sequence ID" value="KXO12054.1"/>
    <property type="molecule type" value="Genomic_DNA"/>
</dbReference>
<dbReference type="PIRSF" id="PIRSF033239">
    <property type="entry name" value="ExoD"/>
    <property type="match status" value="1"/>
</dbReference>
<name>A0A137SI00_9GAMM</name>
<sequence>MNQPNDPDNLQELIARIRDHTREMDEVSVGDLLSAAGERSFGPVVLVAGLITLAPLIGDIPGVPTLLGLLVLLTLGQLLFQRESIWIPTRLSERRISRDKLFKGLDWMDRPARKLDDWTRRRLTFLVRGPGQLAMAAVCMLVSLAMPLMEFIPFSANGAGLALMAFGLAIVARDGLLALLALAFTGGTAWFVLTNLPG</sequence>
<gene>
    <name evidence="2" type="ORF">J122_97</name>
</gene>
<protein>
    <submittedName>
        <fullName evidence="2">Exopolysaccharide synthesis, ExoD</fullName>
    </submittedName>
</protein>
<evidence type="ECO:0000256" key="1">
    <source>
        <dbReference type="SAM" id="Phobius"/>
    </source>
</evidence>
<evidence type="ECO:0000313" key="2">
    <source>
        <dbReference type="EMBL" id="KXO12054.1"/>
    </source>
</evidence>
<dbReference type="Pfam" id="PF06055">
    <property type="entry name" value="ExoD"/>
    <property type="match status" value="1"/>
</dbReference>
<keyword evidence="1" id="KW-0472">Membrane</keyword>
<dbReference type="PATRIC" id="fig|1306954.6.peg.95"/>
<keyword evidence="3" id="KW-1185">Reference proteome</keyword>